<dbReference type="EMBL" id="BARU01005868">
    <property type="protein sequence ID" value="GAH42477.1"/>
    <property type="molecule type" value="Genomic_DNA"/>
</dbReference>
<name>X1FC18_9ZZZZ</name>
<sequence>MKTTMKEIKEKVSVSLSPETMDKLDNVRGEASKSEYIRGLVEIDLSGVSAGQYLKDLRDIIQCKEGLIAIMRRDALAIMASAKNMANNGRIK</sequence>
<dbReference type="AlphaFoldDB" id="X1FC18"/>
<comment type="caution">
    <text evidence="1">The sequence shown here is derived from an EMBL/GenBank/DDBJ whole genome shotgun (WGS) entry which is preliminary data.</text>
</comment>
<gene>
    <name evidence="1" type="ORF">S03H2_11503</name>
</gene>
<protein>
    <submittedName>
        <fullName evidence="1">Uncharacterized protein</fullName>
    </submittedName>
</protein>
<evidence type="ECO:0000313" key="1">
    <source>
        <dbReference type="EMBL" id="GAH42477.1"/>
    </source>
</evidence>
<proteinExistence type="predicted"/>
<organism evidence="1">
    <name type="scientific">marine sediment metagenome</name>
    <dbReference type="NCBI Taxonomy" id="412755"/>
    <lineage>
        <taxon>unclassified sequences</taxon>
        <taxon>metagenomes</taxon>
        <taxon>ecological metagenomes</taxon>
    </lineage>
</organism>
<reference evidence="1" key="1">
    <citation type="journal article" date="2014" name="Front. Microbiol.">
        <title>High frequency of phylogenetically diverse reductive dehalogenase-homologous genes in deep subseafloor sedimentary metagenomes.</title>
        <authorList>
            <person name="Kawai M."/>
            <person name="Futagami T."/>
            <person name="Toyoda A."/>
            <person name="Takaki Y."/>
            <person name="Nishi S."/>
            <person name="Hori S."/>
            <person name="Arai W."/>
            <person name="Tsubouchi T."/>
            <person name="Morono Y."/>
            <person name="Uchiyama I."/>
            <person name="Ito T."/>
            <person name="Fujiyama A."/>
            <person name="Inagaki F."/>
            <person name="Takami H."/>
        </authorList>
    </citation>
    <scope>NUCLEOTIDE SEQUENCE</scope>
    <source>
        <strain evidence="1">Expedition CK06-06</strain>
    </source>
</reference>
<accession>X1FC18</accession>